<protein>
    <submittedName>
        <fullName evidence="3">Uncharacterized protein</fullName>
    </submittedName>
</protein>
<dbReference type="RefSeq" id="WP_183623393.1">
    <property type="nucleotide sequence ID" value="NZ_JACHWJ010000001.1"/>
</dbReference>
<feature type="compositionally biased region" description="Low complexity" evidence="1">
    <location>
        <begin position="189"/>
        <end position="198"/>
    </location>
</feature>
<feature type="compositionally biased region" description="Low complexity" evidence="1">
    <location>
        <begin position="269"/>
        <end position="281"/>
    </location>
</feature>
<feature type="transmembrane region" description="Helical" evidence="2">
    <location>
        <begin position="344"/>
        <end position="366"/>
    </location>
</feature>
<name>A0A7W4UMK7_9MICO</name>
<feature type="compositionally biased region" description="Polar residues" evidence="1">
    <location>
        <begin position="200"/>
        <end position="216"/>
    </location>
</feature>
<keyword evidence="2" id="KW-0812">Transmembrane</keyword>
<organism evidence="3 4">
    <name type="scientific">Pseudoclavibacter helvolus</name>
    <dbReference type="NCBI Taxonomy" id="255205"/>
    <lineage>
        <taxon>Bacteria</taxon>
        <taxon>Bacillati</taxon>
        <taxon>Actinomycetota</taxon>
        <taxon>Actinomycetes</taxon>
        <taxon>Micrococcales</taxon>
        <taxon>Microbacteriaceae</taxon>
        <taxon>Pseudoclavibacter</taxon>
    </lineage>
</organism>
<feature type="region of interest" description="Disordered" evidence="1">
    <location>
        <begin position="269"/>
        <end position="334"/>
    </location>
</feature>
<dbReference type="AlphaFoldDB" id="A0A7W4UMK7"/>
<keyword evidence="2" id="KW-0472">Membrane</keyword>
<sequence length="690" mass="70694">MSGNDFEGFGRPNWQKPENGDEHAQESGGESQEALAGDAPQSEQPQAPEHPEVKEHPGVAGEPSGHEGFGAHFGRPSEPQADDSTPSAGGYEAPAAPTWPSATEQAAPADAESATPEPVIDQGSAPDQNSTEVLGFGEGNQTAVLGRGDSNQTEILDGAASAAPSWEQAPPQEPAAWNSQAPAAPPAPSWEQQPSAPAWGQSTQEGQDAPTTQTPAWNAPDAGHAAPGQDGGGFAAPAYGAVNSAPNYGGTNEPPAFGSTAPEAAAPAVGAAYGAQQQSGAWNGTPENQTPAPFAPGQAPGQAAGAPAFGGNGGGGFQGGGPAGPNDFGNGAPTKKPWFRKPAILIPAIIGVVVLVGAAVAIPVTIHNNNVNKGDELAAAFQTDLDAHYADWTDENLDLASNVTISASLGENTDFFSQSAAQMADFSARCGNVATAETTITDLAGSTVPLLTVEDGADASEAYKAAQTESDGLNDRRDIVANFADTASADVAALQQFCEAFPKYNSIYNTFGTQLAALSTTVFTIPNGQNIDLGNNLYYPCNVSTGCPDYSDPNIGTKIADAIKSTYVDFYRGIADLAASECFLDELADVCTSYSTEFGKAADAAQAASDSYRSETLNLTVGAVPFGNSAPLFTAMFDSFDAADAAVQTAWWGADPSSDGQTDRGWQSRSLKTLLSAHESSIATLVESVR</sequence>
<feature type="compositionally biased region" description="Gly residues" evidence="1">
    <location>
        <begin position="308"/>
        <end position="323"/>
    </location>
</feature>
<evidence type="ECO:0000256" key="2">
    <source>
        <dbReference type="SAM" id="Phobius"/>
    </source>
</evidence>
<proteinExistence type="predicted"/>
<evidence type="ECO:0000256" key="1">
    <source>
        <dbReference type="SAM" id="MobiDB-lite"/>
    </source>
</evidence>
<dbReference type="EMBL" id="JACHWJ010000001">
    <property type="protein sequence ID" value="MBB2956938.1"/>
    <property type="molecule type" value="Genomic_DNA"/>
</dbReference>
<keyword evidence="4" id="KW-1185">Reference proteome</keyword>
<keyword evidence="2" id="KW-1133">Transmembrane helix</keyword>
<reference evidence="3 4" key="1">
    <citation type="submission" date="2020-08" db="EMBL/GenBank/DDBJ databases">
        <title>Sequencing the genomes of 1000 actinobacteria strains.</title>
        <authorList>
            <person name="Klenk H.-P."/>
        </authorList>
    </citation>
    <scope>NUCLEOTIDE SEQUENCE [LARGE SCALE GENOMIC DNA]</scope>
    <source>
        <strain evidence="3 4">DSM 20419</strain>
    </source>
</reference>
<comment type="caution">
    <text evidence="3">The sequence shown here is derived from an EMBL/GenBank/DDBJ whole genome shotgun (WGS) entry which is preliminary data.</text>
</comment>
<feature type="compositionally biased region" description="Polar residues" evidence="1">
    <location>
        <begin position="139"/>
        <end position="154"/>
    </location>
</feature>
<gene>
    <name evidence="3" type="ORF">FHX72_001050</name>
</gene>
<accession>A0A7W4UMK7</accession>
<dbReference type="Proteomes" id="UP000545286">
    <property type="component" value="Unassembled WGS sequence"/>
</dbReference>
<feature type="region of interest" description="Disordered" evidence="1">
    <location>
        <begin position="1"/>
        <end position="238"/>
    </location>
</feature>
<feature type="compositionally biased region" description="Low complexity" evidence="1">
    <location>
        <begin position="291"/>
        <end position="307"/>
    </location>
</feature>
<evidence type="ECO:0000313" key="3">
    <source>
        <dbReference type="EMBL" id="MBB2956938.1"/>
    </source>
</evidence>
<evidence type="ECO:0000313" key="4">
    <source>
        <dbReference type="Proteomes" id="UP000545286"/>
    </source>
</evidence>